<sequence>MVNVNPVDAVGESRTRPGVTVAFVEDIAREAGHTLRKFFSDRDKKVDTKESPADLVTEFDKAIEDHLKKRIREAFPTHQFLCEEQRFLLERKSTQSLTAAELGIQKRIDGTTNFVHTLPFTCVSIAFAVNKEVVVGVVYAPILNEMFSAEKGKGAFLNGERIYTSGRRDPSCAVVCCGFSVGTIRKIDMPGCDLAVKTAARDIERCVLNNLTYCSHNCRDIRHLGSTALELCYVAAGRMDAYQSLGPKEWDFAAGILIVQEAGGCVIDFDGKPLELHQRRAIAGSTEELARSFVGNLMAPGLSTAVDGPGVKTLCSAKKPVLEAAAEQLKWHGGEDVAVVVY</sequence>
<dbReference type="UniPathway" id="UPA00823">
    <property type="reaction ID" value="UER00788"/>
</dbReference>
<dbReference type="FunFam" id="3.40.190.80:FF:000020">
    <property type="entry name" value="Fructose-1,6-bisphosphatase/inositol-1-monophosphatase"/>
    <property type="match status" value="1"/>
</dbReference>
<evidence type="ECO:0000313" key="10">
    <source>
        <dbReference type="Proteomes" id="UP000007494"/>
    </source>
</evidence>
<dbReference type="Proteomes" id="UP000007494">
    <property type="component" value="Chromosome II"/>
</dbReference>
<organism evidence="9 10">
    <name type="scientific">Neospora caninum (strain Liverpool)</name>
    <dbReference type="NCBI Taxonomy" id="572307"/>
    <lineage>
        <taxon>Eukaryota</taxon>
        <taxon>Sar</taxon>
        <taxon>Alveolata</taxon>
        <taxon>Apicomplexa</taxon>
        <taxon>Conoidasida</taxon>
        <taxon>Coccidia</taxon>
        <taxon>Eucoccidiorida</taxon>
        <taxon>Eimeriorina</taxon>
        <taxon>Sarcocystidae</taxon>
        <taxon>Neospora</taxon>
    </lineage>
</organism>
<dbReference type="Gene3D" id="3.40.190.80">
    <property type="match status" value="1"/>
</dbReference>
<keyword evidence="4 7" id="KW-0479">Metal-binding</keyword>
<dbReference type="EC" id="3.1.3.25" evidence="8"/>
<evidence type="ECO:0000256" key="2">
    <source>
        <dbReference type="ARBA" id="ARBA00001946"/>
    </source>
</evidence>
<evidence type="ECO:0000256" key="4">
    <source>
        <dbReference type="ARBA" id="ARBA00022723"/>
    </source>
</evidence>
<dbReference type="eggNOG" id="KOG2951">
    <property type="taxonomic scope" value="Eukaryota"/>
</dbReference>
<dbReference type="PROSITE" id="PS00630">
    <property type="entry name" value="IMP_2"/>
    <property type="match status" value="1"/>
</dbReference>
<dbReference type="GeneID" id="13446182"/>
<gene>
    <name evidence="9" type="ORF">NCLIV_006000</name>
</gene>
<evidence type="ECO:0000313" key="9">
    <source>
        <dbReference type="EMBL" id="CBZ50124.1"/>
    </source>
</evidence>
<dbReference type="RefSeq" id="XP_003880159.1">
    <property type="nucleotide sequence ID" value="XM_003880110.1"/>
</dbReference>
<comment type="catalytic activity">
    <reaction evidence="1 8">
        <text>a myo-inositol phosphate + H2O = myo-inositol + phosphate</text>
        <dbReference type="Rhea" id="RHEA:24056"/>
        <dbReference type="ChEBI" id="CHEBI:15377"/>
        <dbReference type="ChEBI" id="CHEBI:17268"/>
        <dbReference type="ChEBI" id="CHEBI:43474"/>
        <dbReference type="ChEBI" id="CHEBI:84139"/>
        <dbReference type="EC" id="3.1.3.25"/>
    </reaction>
</comment>
<accession>F0V8T3</accession>
<dbReference type="Pfam" id="PF00459">
    <property type="entry name" value="Inositol_P"/>
    <property type="match status" value="1"/>
</dbReference>
<protein>
    <recommendedName>
        <fullName evidence="8">Inositol-1-monophosphatase</fullName>
        <ecNumber evidence="8">3.1.3.25</ecNumber>
    </recommendedName>
</protein>
<feature type="binding site" evidence="7">
    <location>
        <position position="251"/>
    </location>
    <ligand>
        <name>Mg(2+)</name>
        <dbReference type="ChEBI" id="CHEBI:18420"/>
        <label>1</label>
        <note>catalytic</note>
    </ligand>
</feature>
<dbReference type="PRINTS" id="PR00377">
    <property type="entry name" value="IMPHPHTASES"/>
</dbReference>
<evidence type="ECO:0000256" key="8">
    <source>
        <dbReference type="RuleBase" id="RU364068"/>
    </source>
</evidence>
<dbReference type="GO" id="GO:0046872">
    <property type="term" value="F:metal ion binding"/>
    <property type="evidence" value="ECO:0007669"/>
    <property type="project" value="UniProtKB-KW"/>
</dbReference>
<dbReference type="InterPro" id="IPR020550">
    <property type="entry name" value="Inositol_monophosphatase_CS"/>
</dbReference>
<keyword evidence="5 8" id="KW-0378">Hydrolase</keyword>
<proteinExistence type="inferred from homology"/>
<reference evidence="10" key="1">
    <citation type="journal article" date="2012" name="PLoS Pathog.">
        <title>Comparative genomics of the apicomplexan parasites Toxoplasma gondii and Neospora caninum: Coccidia differing in host range and transmission strategy.</title>
        <authorList>
            <person name="Reid A.J."/>
            <person name="Vermont S.J."/>
            <person name="Cotton J.A."/>
            <person name="Harris D."/>
            <person name="Hill-Cawthorne G.A."/>
            <person name="Konen-Waisman S."/>
            <person name="Latham S.M."/>
            <person name="Mourier T."/>
            <person name="Norton R."/>
            <person name="Quail M.A."/>
            <person name="Sanders M."/>
            <person name="Shanmugam D."/>
            <person name="Sohal A."/>
            <person name="Wasmuth J.D."/>
            <person name="Brunk B."/>
            <person name="Grigg M.E."/>
            <person name="Howard J.C."/>
            <person name="Parkinson J."/>
            <person name="Roos D.S."/>
            <person name="Trees A.J."/>
            <person name="Berriman M."/>
            <person name="Pain A."/>
            <person name="Wastling J.M."/>
        </authorList>
    </citation>
    <scope>NUCLEOTIDE SEQUENCE [LARGE SCALE GENOMIC DNA]</scope>
    <source>
        <strain evidence="10">Liverpool</strain>
    </source>
</reference>
<dbReference type="OMA" id="QTIHYGR"/>
<dbReference type="PANTHER" id="PTHR20854:SF4">
    <property type="entry name" value="INOSITOL-1-MONOPHOSPHATASE-RELATED"/>
    <property type="match status" value="1"/>
</dbReference>
<dbReference type="EMBL" id="FR823382">
    <property type="protein sequence ID" value="CBZ50124.1"/>
    <property type="molecule type" value="Genomic_DNA"/>
</dbReference>
<keyword evidence="10" id="KW-1185">Reference proteome</keyword>
<dbReference type="InterPro" id="IPR033942">
    <property type="entry name" value="IMPase"/>
</dbReference>
<evidence type="ECO:0000256" key="6">
    <source>
        <dbReference type="ARBA" id="ARBA00022842"/>
    </source>
</evidence>
<dbReference type="AlphaFoldDB" id="F0V8T3"/>
<keyword evidence="6 7" id="KW-0460">Magnesium</keyword>
<dbReference type="SUPFAM" id="SSF56655">
    <property type="entry name" value="Carbohydrate phosphatase"/>
    <property type="match status" value="1"/>
</dbReference>
<comment type="pathway">
    <text evidence="8">Polyol metabolism; myo-inositol biosynthesis; myo-inositol from D-glucose 6-phosphate: step 2/2.</text>
</comment>
<evidence type="ECO:0000256" key="3">
    <source>
        <dbReference type="ARBA" id="ARBA00009759"/>
    </source>
</evidence>
<comment type="cofactor">
    <cofactor evidence="2 7 8">
        <name>Mg(2+)</name>
        <dbReference type="ChEBI" id="CHEBI:18420"/>
    </cofactor>
</comment>
<dbReference type="PANTHER" id="PTHR20854">
    <property type="entry name" value="INOSITOL MONOPHOSPHATASE"/>
    <property type="match status" value="1"/>
</dbReference>
<dbReference type="InParanoid" id="F0V8T3"/>
<feature type="binding site" evidence="7">
    <location>
        <position position="109"/>
    </location>
    <ligand>
        <name>Mg(2+)</name>
        <dbReference type="ChEBI" id="CHEBI:18420"/>
        <label>1</label>
        <note>catalytic</note>
    </ligand>
</feature>
<evidence type="ECO:0000256" key="7">
    <source>
        <dbReference type="PIRSR" id="PIRSR600760-2"/>
    </source>
</evidence>
<evidence type="ECO:0000256" key="1">
    <source>
        <dbReference type="ARBA" id="ARBA00001033"/>
    </source>
</evidence>
<name>F0V8T3_NEOCL</name>
<dbReference type="VEuPathDB" id="ToxoDB:NCLIV_006000"/>
<dbReference type="OrthoDB" id="10254945at2759"/>
<dbReference type="GO" id="GO:0007165">
    <property type="term" value="P:signal transduction"/>
    <property type="evidence" value="ECO:0007669"/>
    <property type="project" value="TreeGrafter"/>
</dbReference>
<dbReference type="InterPro" id="IPR000760">
    <property type="entry name" value="Inositol_monophosphatase-like"/>
</dbReference>
<dbReference type="Gene3D" id="3.30.540.10">
    <property type="entry name" value="Fructose-1,6-Bisphosphatase, subunit A, domain 1"/>
    <property type="match status" value="1"/>
</dbReference>
<feature type="binding site" evidence="7">
    <location>
        <position position="108"/>
    </location>
    <ligand>
        <name>Mg(2+)</name>
        <dbReference type="ChEBI" id="CHEBI:18420"/>
        <label>1</label>
        <note>catalytic</note>
    </ligand>
</feature>
<dbReference type="GO" id="GO:0008934">
    <property type="term" value="F:inositol monophosphate 1-phosphatase activity"/>
    <property type="evidence" value="ECO:0007669"/>
    <property type="project" value="InterPro"/>
</dbReference>
<dbReference type="CDD" id="cd01639">
    <property type="entry name" value="IMPase"/>
    <property type="match status" value="1"/>
</dbReference>
<feature type="binding site" evidence="7">
    <location>
        <position position="83"/>
    </location>
    <ligand>
        <name>Mg(2+)</name>
        <dbReference type="ChEBI" id="CHEBI:18420"/>
        <label>1</label>
        <note>catalytic</note>
    </ligand>
</feature>
<dbReference type="FunFam" id="3.30.540.10:FF:000004">
    <property type="entry name" value="Inositol-1-monophosphatase"/>
    <property type="match status" value="1"/>
</dbReference>
<dbReference type="GO" id="GO:0006021">
    <property type="term" value="P:inositol biosynthetic process"/>
    <property type="evidence" value="ECO:0007669"/>
    <property type="project" value="UniProtKB-UniPathway"/>
</dbReference>
<dbReference type="GO" id="GO:0046854">
    <property type="term" value="P:phosphatidylinositol phosphate biosynthetic process"/>
    <property type="evidence" value="ECO:0007669"/>
    <property type="project" value="InterPro"/>
</dbReference>
<comment type="similarity">
    <text evidence="3 8">Belongs to the inositol monophosphatase superfamily.</text>
</comment>
<evidence type="ECO:0000256" key="5">
    <source>
        <dbReference type="ARBA" id="ARBA00022801"/>
    </source>
</evidence>